<feature type="region of interest" description="Disordered" evidence="10">
    <location>
        <begin position="28"/>
        <end position="57"/>
    </location>
</feature>
<keyword evidence="7" id="KW-1005">Bacterial flagellum biogenesis</keyword>
<evidence type="ECO:0000256" key="4">
    <source>
        <dbReference type="ARBA" id="ARBA00016507"/>
    </source>
</evidence>
<dbReference type="InterPro" id="IPR051472">
    <property type="entry name" value="T3SS_Stator/FliH"/>
</dbReference>
<evidence type="ECO:0000256" key="8">
    <source>
        <dbReference type="ARBA" id="ARBA00022927"/>
    </source>
</evidence>
<comment type="subcellular location">
    <subcellularLocation>
        <location evidence="2">Cytoplasm</location>
    </subcellularLocation>
</comment>
<dbReference type="GO" id="GO:0003774">
    <property type="term" value="F:cytoskeletal motor activity"/>
    <property type="evidence" value="ECO:0007669"/>
    <property type="project" value="InterPro"/>
</dbReference>
<sequence length="382" mass="41883">MTDSKVAKKVLQVEDDHEFSHWHLPDVTENEADKPSNLFGKHGAAYKSDRPKADLPPQMPTMAEIEAIRADAEREGFEQGQQQGLQQGLEQGRLEGLAQGHQEGFAQGEQQGYEAGMTKAEELMQQFSGLINQFEQPLVILDTEVEAEVVSMAISMAKAVIQQELKTHPEHIVATIRHGVDALPIKEQKVKIRLHPDDANLVTNLYGQQQLQQNDWFVEIDPSLSQGDVFIESLRSSVNLSVAQRTSQIFSGLEAQLTQLHHQVQENKQAGSVYTTAEVDDPAQEIASLKQRAVEDSIEETNTKQSAQIEAEVDVEPEAVDATGETVTDEVNDSAKNAGNATIDEMSESTDGINDSLLKGEGDTQDPNIGESDDKSSTSTAE</sequence>
<dbReference type="GO" id="GO:0071973">
    <property type="term" value="P:bacterial-type flagellum-dependent cell motility"/>
    <property type="evidence" value="ECO:0007669"/>
    <property type="project" value="InterPro"/>
</dbReference>
<evidence type="ECO:0000256" key="10">
    <source>
        <dbReference type="SAM" id="MobiDB-lite"/>
    </source>
</evidence>
<gene>
    <name evidence="12" type="primary">fliH</name>
    <name evidence="12" type="ORF">L2672_03065</name>
</gene>
<evidence type="ECO:0000256" key="5">
    <source>
        <dbReference type="ARBA" id="ARBA00022448"/>
    </source>
</evidence>
<evidence type="ECO:0000313" key="12">
    <source>
        <dbReference type="EMBL" id="MCL1141686.1"/>
    </source>
</evidence>
<keyword evidence="6" id="KW-0963">Cytoplasm</keyword>
<dbReference type="PRINTS" id="PR01003">
    <property type="entry name" value="FLGFLIH"/>
</dbReference>
<dbReference type="Proteomes" id="UP001139333">
    <property type="component" value="Unassembled WGS sequence"/>
</dbReference>
<keyword evidence="12" id="KW-0966">Cell projection</keyword>
<comment type="similarity">
    <text evidence="3">Belongs to the FliH family.</text>
</comment>
<dbReference type="GO" id="GO:0005829">
    <property type="term" value="C:cytosol"/>
    <property type="evidence" value="ECO:0007669"/>
    <property type="project" value="TreeGrafter"/>
</dbReference>
<evidence type="ECO:0000256" key="3">
    <source>
        <dbReference type="ARBA" id="ARBA00006602"/>
    </source>
</evidence>
<evidence type="ECO:0000256" key="6">
    <source>
        <dbReference type="ARBA" id="ARBA00022490"/>
    </source>
</evidence>
<dbReference type="NCBIfam" id="NF004267">
    <property type="entry name" value="PRK05687.1-3"/>
    <property type="match status" value="1"/>
</dbReference>
<accession>A0A9X1ZHL9</accession>
<keyword evidence="12" id="KW-0969">Cilium</keyword>
<dbReference type="InterPro" id="IPR000563">
    <property type="entry name" value="Flag_FliH"/>
</dbReference>
<reference evidence="12" key="1">
    <citation type="submission" date="2022-01" db="EMBL/GenBank/DDBJ databases">
        <title>Whole genome-based taxonomy of the Shewanellaceae.</title>
        <authorList>
            <person name="Martin-Rodriguez A.J."/>
        </authorList>
    </citation>
    <scope>NUCLEOTIDE SEQUENCE</scope>
    <source>
        <strain evidence="12">DSM 16422</strain>
    </source>
</reference>
<protein>
    <recommendedName>
        <fullName evidence="4">Flagellar assembly protein FliH</fullName>
    </recommendedName>
</protein>
<comment type="function">
    <text evidence="1">Needed for flagellar regrowth and assembly.</text>
</comment>
<evidence type="ECO:0000256" key="7">
    <source>
        <dbReference type="ARBA" id="ARBA00022795"/>
    </source>
</evidence>
<dbReference type="GO" id="GO:0015031">
    <property type="term" value="P:protein transport"/>
    <property type="evidence" value="ECO:0007669"/>
    <property type="project" value="UniProtKB-KW"/>
</dbReference>
<feature type="domain" description="Flagellar assembly protein FliH/Type III secretion system HrpE" evidence="11">
    <location>
        <begin position="122"/>
        <end position="248"/>
    </location>
</feature>
<proteinExistence type="inferred from homology"/>
<dbReference type="EMBL" id="JAKIKP010000002">
    <property type="protein sequence ID" value="MCL1141686.1"/>
    <property type="molecule type" value="Genomic_DNA"/>
</dbReference>
<keyword evidence="13" id="KW-1185">Reference proteome</keyword>
<name>A0A9X1ZHL9_9GAMM</name>
<evidence type="ECO:0000256" key="1">
    <source>
        <dbReference type="ARBA" id="ARBA00003041"/>
    </source>
</evidence>
<organism evidence="12 13">
    <name type="scientific">Shewanella gaetbuli</name>
    <dbReference type="NCBI Taxonomy" id="220752"/>
    <lineage>
        <taxon>Bacteria</taxon>
        <taxon>Pseudomonadati</taxon>
        <taxon>Pseudomonadota</taxon>
        <taxon>Gammaproteobacteria</taxon>
        <taxon>Alteromonadales</taxon>
        <taxon>Shewanellaceae</taxon>
        <taxon>Shewanella</taxon>
    </lineage>
</organism>
<feature type="region of interest" description="Disordered" evidence="10">
    <location>
        <begin position="317"/>
        <end position="382"/>
    </location>
</feature>
<dbReference type="PANTHER" id="PTHR34982:SF1">
    <property type="entry name" value="FLAGELLAR ASSEMBLY PROTEIN FLIH"/>
    <property type="match status" value="1"/>
</dbReference>
<dbReference type="PANTHER" id="PTHR34982">
    <property type="entry name" value="YOP PROTEINS TRANSLOCATION PROTEIN L"/>
    <property type="match status" value="1"/>
</dbReference>
<keyword evidence="12" id="KW-0282">Flagellum</keyword>
<evidence type="ECO:0000259" key="11">
    <source>
        <dbReference type="Pfam" id="PF02108"/>
    </source>
</evidence>
<dbReference type="AlphaFoldDB" id="A0A9X1ZHL9"/>
<keyword evidence="9" id="KW-1006">Bacterial flagellum protein export</keyword>
<comment type="caution">
    <text evidence="12">The sequence shown here is derived from an EMBL/GenBank/DDBJ whole genome shotgun (WGS) entry which is preliminary data.</text>
</comment>
<evidence type="ECO:0000256" key="2">
    <source>
        <dbReference type="ARBA" id="ARBA00004496"/>
    </source>
</evidence>
<dbReference type="RefSeq" id="WP_248994376.1">
    <property type="nucleotide sequence ID" value="NZ_JAKIKP010000002.1"/>
</dbReference>
<dbReference type="Pfam" id="PF02108">
    <property type="entry name" value="FliH"/>
    <property type="match status" value="1"/>
</dbReference>
<dbReference type="InterPro" id="IPR018035">
    <property type="entry name" value="Flagellar_FliH/T3SS_HrpE"/>
</dbReference>
<evidence type="ECO:0000256" key="9">
    <source>
        <dbReference type="ARBA" id="ARBA00023225"/>
    </source>
</evidence>
<keyword evidence="5" id="KW-0813">Transport</keyword>
<evidence type="ECO:0000313" key="13">
    <source>
        <dbReference type="Proteomes" id="UP001139333"/>
    </source>
</evidence>
<keyword evidence="8" id="KW-0653">Protein transport</keyword>
<dbReference type="GO" id="GO:0044781">
    <property type="term" value="P:bacterial-type flagellum organization"/>
    <property type="evidence" value="ECO:0007669"/>
    <property type="project" value="UniProtKB-KW"/>
</dbReference>
<dbReference type="GO" id="GO:0009288">
    <property type="term" value="C:bacterial-type flagellum"/>
    <property type="evidence" value="ECO:0007669"/>
    <property type="project" value="InterPro"/>
</dbReference>